<dbReference type="Proteomes" id="UP001055167">
    <property type="component" value="Unassembled WGS sequence"/>
</dbReference>
<evidence type="ECO:0008006" key="4">
    <source>
        <dbReference type="Google" id="ProtNLM"/>
    </source>
</evidence>
<sequence length="393" mass="43804">MNLTRLTDAPIRIAPGEVPVVSPVRNEIGLLPHFLRHYRGLGVTTFLFIDNGSTDGSLEYLRAQPDCHLFQCLDSYREAAYGMAWVNRVLAEHCEDRWSVVVDCDELLVYGECESVDLATFCAGVQAKGFDTVAGAMIDMYPGGSFLASTLAPDDDLTEVMGYFDSEYLFRPWPRRPWDRPSRQFDLQVIGGPRLRLLSSLAAERRRGALHYTLCNQVDRFIYRVPLSWVSTVAALWPSELPAQQKRPINLVRKGFRFYEGHSNSNVAYADESIALLHFKLCDEIQKRLSQPTLLENHYRRGLGYEQLRRAVVRWGEAPLTYPGSRRFRTSRDLADLGLIGPTVPRLWREPGLAAIVTPAGPAGPARAHPGPGPAHGRAAPRGIAAPHGAGRS</sequence>
<gene>
    <name evidence="2" type="ORF">OPKNFCMD_5541</name>
</gene>
<dbReference type="InterPro" id="IPR029044">
    <property type="entry name" value="Nucleotide-diphossugar_trans"/>
</dbReference>
<dbReference type="SUPFAM" id="SSF53448">
    <property type="entry name" value="Nucleotide-diphospho-sugar transferases"/>
    <property type="match status" value="1"/>
</dbReference>
<dbReference type="RefSeq" id="WP_162501551.1">
    <property type="nucleotide sequence ID" value="NZ_BPQH01000022.1"/>
</dbReference>
<dbReference type="Gene3D" id="3.90.550.10">
    <property type="entry name" value="Spore Coat Polysaccharide Biosynthesis Protein SpsA, Chain A"/>
    <property type="match status" value="1"/>
</dbReference>
<evidence type="ECO:0000313" key="2">
    <source>
        <dbReference type="EMBL" id="GJD52774.1"/>
    </source>
</evidence>
<reference evidence="2" key="2">
    <citation type="submission" date="2021-08" db="EMBL/GenBank/DDBJ databases">
        <authorList>
            <person name="Tani A."/>
            <person name="Ola A."/>
            <person name="Ogura Y."/>
            <person name="Katsura K."/>
            <person name="Hayashi T."/>
        </authorList>
    </citation>
    <scope>NUCLEOTIDE SEQUENCE</scope>
    <source>
        <strain evidence="2">KCTC 52305</strain>
    </source>
</reference>
<accession>A0ABQ4R7J2</accession>
<feature type="region of interest" description="Disordered" evidence="1">
    <location>
        <begin position="360"/>
        <end position="393"/>
    </location>
</feature>
<evidence type="ECO:0000313" key="3">
    <source>
        <dbReference type="Proteomes" id="UP001055167"/>
    </source>
</evidence>
<evidence type="ECO:0000256" key="1">
    <source>
        <dbReference type="SAM" id="MobiDB-lite"/>
    </source>
</evidence>
<dbReference type="EMBL" id="BPQH01000022">
    <property type="protein sequence ID" value="GJD52774.1"/>
    <property type="molecule type" value="Genomic_DNA"/>
</dbReference>
<comment type="caution">
    <text evidence="2">The sequence shown here is derived from an EMBL/GenBank/DDBJ whole genome shotgun (WGS) entry which is preliminary data.</text>
</comment>
<organism evidence="2 3">
    <name type="scientific">Methylobacterium crusticola</name>
    <dbReference type="NCBI Taxonomy" id="1697972"/>
    <lineage>
        <taxon>Bacteria</taxon>
        <taxon>Pseudomonadati</taxon>
        <taxon>Pseudomonadota</taxon>
        <taxon>Alphaproteobacteria</taxon>
        <taxon>Hyphomicrobiales</taxon>
        <taxon>Methylobacteriaceae</taxon>
        <taxon>Methylobacterium</taxon>
    </lineage>
</organism>
<keyword evidence="3" id="KW-1185">Reference proteome</keyword>
<proteinExistence type="predicted"/>
<protein>
    <recommendedName>
        <fullName evidence="4">Glycosyltransferase family 2 protein</fullName>
    </recommendedName>
</protein>
<dbReference type="Pfam" id="PF13704">
    <property type="entry name" value="Glyco_tranf_2_4"/>
    <property type="match status" value="1"/>
</dbReference>
<name>A0ABQ4R7J2_9HYPH</name>
<reference evidence="2" key="1">
    <citation type="journal article" date="2021" name="Front. Microbiol.">
        <title>Comprehensive Comparative Genomics and Phenotyping of Methylobacterium Species.</title>
        <authorList>
            <person name="Alessa O."/>
            <person name="Ogura Y."/>
            <person name="Fujitani Y."/>
            <person name="Takami H."/>
            <person name="Hayashi T."/>
            <person name="Sahin N."/>
            <person name="Tani A."/>
        </authorList>
    </citation>
    <scope>NUCLEOTIDE SEQUENCE</scope>
    <source>
        <strain evidence="2">KCTC 52305</strain>
    </source>
</reference>